<reference evidence="1 2" key="1">
    <citation type="submission" date="2012-12" db="EMBL/GenBank/DDBJ databases">
        <title>Whole genome shotgun sequence of Gordonia aichiensis NBRC 108223.</title>
        <authorList>
            <person name="Isaki-Nakamura S."/>
            <person name="Hosoyama A."/>
            <person name="Tsuchikane K."/>
            <person name="Ando Y."/>
            <person name="Baba S."/>
            <person name="Ohji S."/>
            <person name="Hamada M."/>
            <person name="Tamura T."/>
            <person name="Yamazoe A."/>
            <person name="Yamazaki S."/>
            <person name="Fujita N."/>
        </authorList>
    </citation>
    <scope>NUCLEOTIDE SEQUENCE [LARGE SCALE GENOMIC DNA]</scope>
    <source>
        <strain evidence="1 2">NBRC 108223</strain>
    </source>
</reference>
<accession>L7KRR3</accession>
<dbReference type="OrthoDB" id="4381393at2"/>
<gene>
    <name evidence="1" type="ORF">GOACH_24_00240</name>
</gene>
<dbReference type="EMBL" id="BANR01000024">
    <property type="protein sequence ID" value="GAC50403.1"/>
    <property type="molecule type" value="Genomic_DNA"/>
</dbReference>
<evidence type="ECO:0000313" key="2">
    <source>
        <dbReference type="Proteomes" id="UP000010988"/>
    </source>
</evidence>
<protein>
    <submittedName>
        <fullName evidence="1">Uncharacterized protein</fullName>
    </submittedName>
</protein>
<dbReference type="AlphaFoldDB" id="L7KRR3"/>
<evidence type="ECO:0000313" key="1">
    <source>
        <dbReference type="EMBL" id="GAC50403.1"/>
    </source>
</evidence>
<organism evidence="1 2">
    <name type="scientific">Gordonia aichiensis NBRC 108223</name>
    <dbReference type="NCBI Taxonomy" id="1220583"/>
    <lineage>
        <taxon>Bacteria</taxon>
        <taxon>Bacillati</taxon>
        <taxon>Actinomycetota</taxon>
        <taxon>Actinomycetes</taxon>
        <taxon>Mycobacteriales</taxon>
        <taxon>Gordoniaceae</taxon>
        <taxon>Gordonia</taxon>
    </lineage>
</organism>
<dbReference type="Proteomes" id="UP000010988">
    <property type="component" value="Unassembled WGS sequence"/>
</dbReference>
<dbReference type="STRING" id="1220583.GOACH_24_00240"/>
<name>L7KRR3_9ACTN</name>
<comment type="caution">
    <text evidence="1">The sequence shown here is derived from an EMBL/GenBank/DDBJ whole genome shotgun (WGS) entry which is preliminary data.</text>
</comment>
<proteinExistence type="predicted"/>
<sequence length="226" mass="25943">MQAFDEGVRERFNEMLELSGPALDSQWRDIAAATLALHIWDPSALNIEILRLNVMRSKIHEWAARGGEVDLDHIGWTHVLDFIDTIDSVERPGERDWTTGPIELQYRGAIPIEFDHLESVRRISDMIQGVEIEALELVARIGNVFNAHIEDFARQNNCDLEILTTDISAAIISREGWELAWVFVWPTYFGQLGVYAYNAWVDKLPEIEWYIAKHIIDEAKGARDDK</sequence>
<dbReference type="RefSeq" id="WP_005178137.1">
    <property type="nucleotide sequence ID" value="NZ_BANR01000024.1"/>
</dbReference>
<keyword evidence="2" id="KW-1185">Reference proteome</keyword>